<keyword evidence="11" id="KW-1185">Reference proteome</keyword>
<dbReference type="KEGG" id="gsl:Gasu_49440"/>
<evidence type="ECO:0000259" key="9">
    <source>
        <dbReference type="PROSITE" id="PS50263"/>
    </source>
</evidence>
<dbReference type="PANTHER" id="PTHR10188:SF43">
    <property type="entry name" value="ASPARAGINASE (EUROFUNG)"/>
    <property type="match status" value="1"/>
</dbReference>
<dbReference type="SUPFAM" id="SSF56235">
    <property type="entry name" value="N-terminal nucleophile aminohydrolases (Ntn hydrolases)"/>
    <property type="match status" value="1"/>
</dbReference>
<dbReference type="InterPro" id="IPR003010">
    <property type="entry name" value="C-N_Hydrolase"/>
</dbReference>
<evidence type="ECO:0000256" key="6">
    <source>
        <dbReference type="PIRSR" id="PIRSR600246-1"/>
    </source>
</evidence>
<dbReference type="STRING" id="130081.M2XVQ4"/>
<organism evidence="10 11">
    <name type="scientific">Galdieria sulphuraria</name>
    <name type="common">Red alga</name>
    <dbReference type="NCBI Taxonomy" id="130081"/>
    <lineage>
        <taxon>Eukaryota</taxon>
        <taxon>Rhodophyta</taxon>
        <taxon>Bangiophyceae</taxon>
        <taxon>Galdieriales</taxon>
        <taxon>Galdieriaceae</taxon>
        <taxon>Galdieria</taxon>
    </lineage>
</organism>
<dbReference type="AlphaFoldDB" id="M2XVQ4"/>
<dbReference type="GO" id="GO:0006508">
    <property type="term" value="P:proteolysis"/>
    <property type="evidence" value="ECO:0007669"/>
    <property type="project" value="UniProtKB-KW"/>
</dbReference>
<dbReference type="OrthoDB" id="2262349at2759"/>
<dbReference type="Pfam" id="PF00795">
    <property type="entry name" value="CN_hydrolase"/>
    <property type="match status" value="1"/>
</dbReference>
<evidence type="ECO:0000256" key="3">
    <source>
        <dbReference type="ARBA" id="ARBA00022801"/>
    </source>
</evidence>
<dbReference type="GeneID" id="17086398"/>
<comment type="catalytic activity">
    <reaction evidence="5">
        <text>L-asparagine + H2O = L-aspartate + NH4(+)</text>
        <dbReference type="Rhea" id="RHEA:21016"/>
        <dbReference type="ChEBI" id="CHEBI:15377"/>
        <dbReference type="ChEBI" id="CHEBI:28938"/>
        <dbReference type="ChEBI" id="CHEBI:29991"/>
        <dbReference type="ChEBI" id="CHEBI:58048"/>
        <dbReference type="EC" id="3.5.1.1"/>
    </reaction>
</comment>
<dbReference type="Gene3D" id="3.60.20.30">
    <property type="entry name" value="(Glycosyl)asparaginase"/>
    <property type="match status" value="1"/>
</dbReference>
<dbReference type="GO" id="GO:0005737">
    <property type="term" value="C:cytoplasm"/>
    <property type="evidence" value="ECO:0007669"/>
    <property type="project" value="TreeGrafter"/>
</dbReference>
<dbReference type="eggNOG" id="KOG1592">
    <property type="taxonomic scope" value="Eukaryota"/>
</dbReference>
<gene>
    <name evidence="10" type="ORF">Gasu_49440</name>
</gene>
<feature type="domain" description="CN hydrolase" evidence="9">
    <location>
        <begin position="321"/>
        <end position="454"/>
    </location>
</feature>
<accession>M2XVQ4</accession>
<dbReference type="Pfam" id="PF01112">
    <property type="entry name" value="Asparaginase_2"/>
    <property type="match status" value="1"/>
</dbReference>
<evidence type="ECO:0000313" key="11">
    <source>
        <dbReference type="Proteomes" id="UP000030680"/>
    </source>
</evidence>
<evidence type="ECO:0000256" key="2">
    <source>
        <dbReference type="ARBA" id="ARBA00022670"/>
    </source>
</evidence>
<feature type="active site" description="Nucleophile" evidence="6">
    <location>
        <position position="202"/>
    </location>
</feature>
<dbReference type="SUPFAM" id="SSF56317">
    <property type="entry name" value="Carbon-nitrogen hydrolase"/>
    <property type="match status" value="1"/>
</dbReference>
<dbReference type="PANTHER" id="PTHR10188">
    <property type="entry name" value="L-ASPARAGINASE"/>
    <property type="match status" value="1"/>
</dbReference>
<dbReference type="InterPro" id="IPR036526">
    <property type="entry name" value="C-N_Hydrolase_sf"/>
</dbReference>
<dbReference type="CDD" id="cd04702">
    <property type="entry name" value="ASRGL1_like"/>
    <property type="match status" value="1"/>
</dbReference>
<evidence type="ECO:0000256" key="7">
    <source>
        <dbReference type="PIRSR" id="PIRSR600246-2"/>
    </source>
</evidence>
<reference evidence="11" key="1">
    <citation type="journal article" date="2013" name="Science">
        <title>Gene transfer from bacteria and archaea facilitated evolution of an extremophilic eukaryote.</title>
        <authorList>
            <person name="Schonknecht G."/>
            <person name="Chen W.H."/>
            <person name="Ternes C.M."/>
            <person name="Barbier G.G."/>
            <person name="Shrestha R.P."/>
            <person name="Stanke M."/>
            <person name="Brautigam A."/>
            <person name="Baker B.J."/>
            <person name="Banfield J.F."/>
            <person name="Garavito R.M."/>
            <person name="Carr K."/>
            <person name="Wilkerson C."/>
            <person name="Rensing S.A."/>
            <person name="Gagneul D."/>
            <person name="Dickenson N.E."/>
            <person name="Oesterhelt C."/>
            <person name="Lercher M.J."/>
            <person name="Weber A.P."/>
        </authorList>
    </citation>
    <scope>NUCLEOTIDE SEQUENCE [LARGE SCALE GENOMIC DNA]</scope>
    <source>
        <strain evidence="11">074W</strain>
    </source>
</reference>
<dbReference type="Gramene" id="EME27494">
    <property type="protein sequence ID" value="EME27494"/>
    <property type="gene ID" value="Gasu_49440"/>
</dbReference>
<evidence type="ECO:0000256" key="4">
    <source>
        <dbReference type="ARBA" id="ARBA00022813"/>
    </source>
</evidence>
<evidence type="ECO:0000256" key="8">
    <source>
        <dbReference type="PIRSR" id="PIRSR600246-3"/>
    </source>
</evidence>
<dbReference type="RefSeq" id="XP_005704014.1">
    <property type="nucleotide sequence ID" value="XM_005703957.1"/>
</dbReference>
<dbReference type="GO" id="GO:0004067">
    <property type="term" value="F:asparaginase activity"/>
    <property type="evidence" value="ECO:0007669"/>
    <property type="project" value="UniProtKB-EC"/>
</dbReference>
<dbReference type="InterPro" id="IPR033844">
    <property type="entry name" value="ASRGL1_meta"/>
</dbReference>
<dbReference type="InterPro" id="IPR029055">
    <property type="entry name" value="Ntn_hydrolases_N"/>
</dbReference>
<evidence type="ECO:0000313" key="10">
    <source>
        <dbReference type="EMBL" id="EME27494.1"/>
    </source>
</evidence>
<dbReference type="GO" id="GO:0008798">
    <property type="term" value="F:beta-aspartyl-peptidase activity"/>
    <property type="evidence" value="ECO:0007669"/>
    <property type="project" value="UniProtKB-EC"/>
</dbReference>
<feature type="binding site" evidence="7">
    <location>
        <begin position="230"/>
        <end position="233"/>
    </location>
    <ligand>
        <name>substrate</name>
    </ligand>
</feature>
<dbReference type="FunFam" id="3.60.20.30:FF:000001">
    <property type="entry name" value="Isoaspartyl peptidase/L-asparaginase"/>
    <property type="match status" value="1"/>
</dbReference>
<dbReference type="Gene3D" id="3.60.110.10">
    <property type="entry name" value="Carbon-nitrogen hydrolase"/>
    <property type="match status" value="1"/>
</dbReference>
<sequence length="454" mass="49604">MVVTTLENVGRHTTYRASYQVDFPCIIVHGGAWNIPQNRTQHTLQAVQSAAKRGLEKLLEKPQNGATPSSCIEAVECAVCYLENDAMFDAGFGSCLCANGSVEMDALIMDGSTLRSGAVACVSRVRNPITLAKAVMEKTPHCLVVGQGAELLAQELNIPMVDSPLEMVSDVALKEWESIHNNYPGAVDTLFLQGGDFHSHETVGAVAIDSLGNIACATSTGGITGKRNGRVGDSPLIGCGGYSDSRWGGVSVTGHGESLMKVTLSRRIIFGLESGQEPLVAVENSLEEMLERRLALRHREWRGRCVVHLSLKVVSMAIDYLSVAALQFNPQLAQPEENRKRVQYLIQRDKRQPFQYLVLPEMCFTGYSFTSKKQIQSLVEPLQGPTLTFCSQLAIENDCYISAGFPEVDLDTGKYYNSVLVTVCELLLMIHIDSGRFSESTRSTSSLLSKDLFV</sequence>
<dbReference type="GO" id="GO:0033345">
    <property type="term" value="P:L-asparagine catabolic process via L-aspartate"/>
    <property type="evidence" value="ECO:0007669"/>
    <property type="project" value="TreeGrafter"/>
</dbReference>
<comment type="catalytic activity">
    <reaction evidence="1">
        <text>Cleavage of a beta-linked Asp residue from the N-terminus of a polypeptide.</text>
        <dbReference type="EC" id="3.4.19.5"/>
    </reaction>
</comment>
<dbReference type="InterPro" id="IPR000246">
    <property type="entry name" value="Peptidase_T2"/>
</dbReference>
<dbReference type="SMR" id="M2XVQ4"/>
<dbReference type="EC" id="3.5.1.1" evidence="10"/>
<dbReference type="Proteomes" id="UP000030680">
    <property type="component" value="Unassembled WGS sequence"/>
</dbReference>
<feature type="site" description="Cleavage; by autolysis" evidence="8">
    <location>
        <begin position="201"/>
        <end position="202"/>
    </location>
</feature>
<protein>
    <submittedName>
        <fullName evidence="10">L-asparaginase isoform 2</fullName>
        <ecNumber evidence="10">3.5.1.1</ecNumber>
    </submittedName>
</protein>
<dbReference type="PROSITE" id="PS50263">
    <property type="entry name" value="CN_HYDROLASE"/>
    <property type="match status" value="1"/>
</dbReference>
<proteinExistence type="predicted"/>
<keyword evidence="4" id="KW-0068">Autocatalytic cleavage</keyword>
<evidence type="ECO:0000256" key="1">
    <source>
        <dbReference type="ARBA" id="ARBA00000306"/>
    </source>
</evidence>
<keyword evidence="3 10" id="KW-0378">Hydrolase</keyword>
<name>M2XVQ4_GALSU</name>
<evidence type="ECO:0000256" key="5">
    <source>
        <dbReference type="ARBA" id="ARBA00049366"/>
    </source>
</evidence>
<feature type="binding site" evidence="7">
    <location>
        <begin position="253"/>
        <end position="256"/>
    </location>
    <ligand>
        <name>substrate</name>
    </ligand>
</feature>
<keyword evidence="2" id="KW-0645">Protease</keyword>
<dbReference type="EMBL" id="KB454531">
    <property type="protein sequence ID" value="EME27494.1"/>
    <property type="molecule type" value="Genomic_DNA"/>
</dbReference>